<keyword evidence="1" id="KW-0472">Membrane</keyword>
<gene>
    <name evidence="4" type="primary">VEZP21</name>
</gene>
<evidence type="ECO:0000313" key="4">
    <source>
        <dbReference type="EMBL" id="ACX37431.1"/>
    </source>
</evidence>
<feature type="transmembrane region" description="Helical" evidence="1">
    <location>
        <begin position="338"/>
        <end position="356"/>
    </location>
</feature>
<feature type="signal peptide" evidence="2">
    <location>
        <begin position="1"/>
        <end position="22"/>
    </location>
</feature>
<evidence type="ECO:0000256" key="2">
    <source>
        <dbReference type="SAM" id="SignalP"/>
    </source>
</evidence>
<organism evidence="4">
    <name type="scientific">Haliotis rufescens</name>
    <name type="common">California red abalone</name>
    <dbReference type="NCBI Taxonomy" id="6454"/>
    <lineage>
        <taxon>Eukaryota</taxon>
        <taxon>Metazoa</taxon>
        <taxon>Spiralia</taxon>
        <taxon>Lophotrochozoa</taxon>
        <taxon>Mollusca</taxon>
        <taxon>Gastropoda</taxon>
        <taxon>Vetigastropoda</taxon>
        <taxon>Lepetellida</taxon>
        <taxon>Haliotoidea</taxon>
        <taxon>Haliotidae</taxon>
        <taxon>Haliotis</taxon>
    </lineage>
</organism>
<feature type="chain" id="PRO_5003008033" evidence="2">
    <location>
        <begin position="23"/>
        <end position="373"/>
    </location>
</feature>
<evidence type="ECO:0000259" key="3">
    <source>
        <dbReference type="PROSITE" id="PS51034"/>
    </source>
</evidence>
<keyword evidence="2" id="KW-0732">Signal</keyword>
<name>D0EL59_HALRU</name>
<dbReference type="InterPro" id="IPR057371">
    <property type="entry name" value="VERL_C"/>
</dbReference>
<dbReference type="OrthoDB" id="6149182at2759"/>
<accession>D0EL59</accession>
<dbReference type="InterPro" id="IPR001507">
    <property type="entry name" value="ZP_dom"/>
</dbReference>
<dbReference type="EMBL" id="GQ851912">
    <property type="protein sequence ID" value="ACX37431.1"/>
    <property type="molecule type" value="mRNA"/>
</dbReference>
<keyword evidence="1" id="KW-0812">Transmembrane</keyword>
<reference evidence="4" key="1">
    <citation type="journal article" date="2010" name="Mol. Biol. Evol.">
        <title>ZP domain proteins in the abalone egg coat include a paralog of VERL under positive selection that binds lysin and 18-kDa sperm proteins.</title>
        <authorList>
            <person name="Aagaard J.E."/>
            <person name="Vacquier V.D."/>
            <person name="Maccoss M.J."/>
            <person name="Swanson W.J."/>
        </authorList>
    </citation>
    <scope>NUCLEOTIDE SEQUENCE</scope>
</reference>
<evidence type="ECO:0000256" key="1">
    <source>
        <dbReference type="SAM" id="Phobius"/>
    </source>
</evidence>
<keyword evidence="1" id="KW-1133">Transmembrane helix</keyword>
<protein>
    <submittedName>
        <fullName evidence="4">Vitelline envelope zona pellucida domain protein 21</fullName>
    </submittedName>
</protein>
<feature type="domain" description="ZP" evidence="3">
    <location>
        <begin position="34"/>
        <end position="280"/>
    </location>
</feature>
<dbReference type="Pfam" id="PF25272">
    <property type="entry name" value="VERL_C"/>
    <property type="match status" value="1"/>
</dbReference>
<proteinExistence type="evidence at transcript level"/>
<dbReference type="AlphaFoldDB" id="D0EL59"/>
<sequence>MAPTAAAITVLPLFLFPCLLVAIPHKFILKVHPECGPNVKSVAKVKIVTDLHLTGFARCKDGKNYYFQTFNYVNHELNVSYTGTGCVFFKMGTSSVFTVPIFIQWGSPDSPLQTSEEQYQITCTFDKNGESKSEFKIITEALLAPREIQTNLGPLAKSGYTLEMTDVLGNELPSTVDIGRMVKITAKSDGRDGESGLRALSCDVVGVKTTKRYAILKAGCGDGIIFDQKAGFTTKGLTSVSPFFASFNLFKDEELFFDCNFTLCKKACDGSSCATARRKRSMDNDLSGERVENIASNAVNVEMDDSVVKLTEIPGPAERPSPTGDLYWRVLATMHWEYAMLSLSLTITFLVVILVVRSVSTRPIAKEPDIKPT</sequence>
<dbReference type="PROSITE" id="PS51034">
    <property type="entry name" value="ZP_2"/>
    <property type="match status" value="1"/>
</dbReference>